<feature type="region of interest" description="Disordered" evidence="1">
    <location>
        <begin position="1"/>
        <end position="25"/>
    </location>
</feature>
<reference evidence="2" key="1">
    <citation type="submission" date="2022-03" db="EMBL/GenBank/DDBJ databases">
        <title>Draft genome sequence of Aduncisulcus paluster, a free-living microaerophilic Fornicata.</title>
        <authorList>
            <person name="Yuyama I."/>
            <person name="Kume K."/>
            <person name="Tamura T."/>
            <person name="Inagaki Y."/>
            <person name="Hashimoto T."/>
        </authorList>
    </citation>
    <scope>NUCLEOTIDE SEQUENCE</scope>
    <source>
        <strain evidence="2">NY0171</strain>
    </source>
</reference>
<dbReference type="Proteomes" id="UP001057375">
    <property type="component" value="Unassembled WGS sequence"/>
</dbReference>
<evidence type="ECO:0000313" key="2">
    <source>
        <dbReference type="EMBL" id="GKT27248.1"/>
    </source>
</evidence>
<proteinExistence type="predicted"/>
<sequence>MAQRYKDYCKRQKTAPTTKEVETQTHLQTLKEKGCGIRQPSSKDASVECSIASIFDAQNADTQEEDRAAAAVAAVGGELGAVPTASPRDEPSQSTDDRGDTESTYTMSLTCSDAGTVVTKYTSRSLADVTLTASSTVSAITVDSGVLPEEDMEDRVARMRRERAISRVLHDPSLVRRLLSVEQIVVQSAYYKLLRDYRCEDIETKNAA</sequence>
<organism evidence="2 3">
    <name type="scientific">Aduncisulcus paluster</name>
    <dbReference type="NCBI Taxonomy" id="2918883"/>
    <lineage>
        <taxon>Eukaryota</taxon>
        <taxon>Metamonada</taxon>
        <taxon>Carpediemonas-like organisms</taxon>
        <taxon>Aduncisulcus</taxon>
    </lineage>
</organism>
<comment type="caution">
    <text evidence="2">The sequence shown here is derived from an EMBL/GenBank/DDBJ whole genome shotgun (WGS) entry which is preliminary data.</text>
</comment>
<protein>
    <submittedName>
        <fullName evidence="2">Uncharacterized protein</fullName>
    </submittedName>
</protein>
<name>A0ABQ5K3W7_9EUKA</name>
<gene>
    <name evidence="2" type="ORF">ADUPG1_013708</name>
</gene>
<evidence type="ECO:0000256" key="1">
    <source>
        <dbReference type="SAM" id="MobiDB-lite"/>
    </source>
</evidence>
<accession>A0ABQ5K3W7</accession>
<feature type="compositionally biased region" description="Basic and acidic residues" evidence="1">
    <location>
        <begin position="87"/>
        <end position="101"/>
    </location>
</feature>
<dbReference type="EMBL" id="BQXS01012725">
    <property type="protein sequence ID" value="GKT27248.1"/>
    <property type="molecule type" value="Genomic_DNA"/>
</dbReference>
<keyword evidence="3" id="KW-1185">Reference proteome</keyword>
<feature type="non-terminal residue" evidence="2">
    <location>
        <position position="208"/>
    </location>
</feature>
<feature type="region of interest" description="Disordered" evidence="1">
    <location>
        <begin position="80"/>
        <end position="105"/>
    </location>
</feature>
<evidence type="ECO:0000313" key="3">
    <source>
        <dbReference type="Proteomes" id="UP001057375"/>
    </source>
</evidence>
<feature type="compositionally biased region" description="Basic and acidic residues" evidence="1">
    <location>
        <begin position="1"/>
        <end position="10"/>
    </location>
</feature>